<dbReference type="InterPro" id="IPR051199">
    <property type="entry name" value="LPS_LOS_Heptosyltrfase"/>
</dbReference>
<name>A0A0G0Z7S7_9BACT</name>
<dbReference type="InterPro" id="IPR002201">
    <property type="entry name" value="Glyco_trans_9"/>
</dbReference>
<comment type="caution">
    <text evidence="3">The sequence shown here is derived from an EMBL/GenBank/DDBJ whole genome shotgun (WGS) entry which is preliminary data.</text>
</comment>
<dbReference type="Proteomes" id="UP000033986">
    <property type="component" value="Unassembled WGS sequence"/>
</dbReference>
<dbReference type="CDD" id="cd03789">
    <property type="entry name" value="GT9_LPS_heptosyltransferase"/>
    <property type="match status" value="1"/>
</dbReference>
<keyword evidence="2 3" id="KW-0808">Transferase</keyword>
<evidence type="ECO:0000313" key="4">
    <source>
        <dbReference type="Proteomes" id="UP000033986"/>
    </source>
</evidence>
<evidence type="ECO:0000313" key="3">
    <source>
        <dbReference type="EMBL" id="KKS44792.1"/>
    </source>
</evidence>
<dbReference type="Pfam" id="PF01075">
    <property type="entry name" value="Glyco_transf_9"/>
    <property type="match status" value="1"/>
</dbReference>
<sequence>MKIIVLCLPGIGDALMATPMISVLKKEMPNSTIDVACMFEGVRYIFKNNKNVDKIHFLKIYKQNKILGALRVLKLRKEKYDVSILTFPAYRRDYHITQWLVGAKKRICHTFSHGYYSEFNFLDNVLIPVDETRHHVPNNLNLLKPLGINWEKKYKTKNLFYDLALDREDINTGKAYIKELGWSDKTIVGLHPGSVNSKVGVLKRWPPENFAHLAKKLVSQNKKVLIFIGPDEANLGAKLEVLIDNKKDCRLVNDLKFNQSVGLLSQLDLMISNDNGFAHLSNALQIKSIVLFGPTNPDWCRPYNKKYHKTIRKAPFKPWFRNDIKVDSPPKGVKSGMEYINVDDVLALIH</sequence>
<reference evidence="3 4" key="1">
    <citation type="journal article" date="2015" name="Nature">
        <title>rRNA introns, odd ribosomes, and small enigmatic genomes across a large radiation of phyla.</title>
        <authorList>
            <person name="Brown C.T."/>
            <person name="Hug L.A."/>
            <person name="Thomas B.C."/>
            <person name="Sharon I."/>
            <person name="Castelle C.J."/>
            <person name="Singh A."/>
            <person name="Wilkins M.J."/>
            <person name="Williams K.H."/>
            <person name="Banfield J.F."/>
        </authorList>
    </citation>
    <scope>NUCLEOTIDE SEQUENCE [LARGE SCALE GENOMIC DNA]</scope>
</reference>
<dbReference type="EMBL" id="LCDB01000003">
    <property type="protein sequence ID" value="KKS44792.1"/>
    <property type="molecule type" value="Genomic_DNA"/>
</dbReference>
<dbReference type="PANTHER" id="PTHR30160:SF1">
    <property type="entry name" value="LIPOPOLYSACCHARIDE 1,2-N-ACETYLGLUCOSAMINETRANSFERASE-RELATED"/>
    <property type="match status" value="1"/>
</dbReference>
<dbReference type="GO" id="GO:0005829">
    <property type="term" value="C:cytosol"/>
    <property type="evidence" value="ECO:0007669"/>
    <property type="project" value="TreeGrafter"/>
</dbReference>
<evidence type="ECO:0000256" key="2">
    <source>
        <dbReference type="ARBA" id="ARBA00022679"/>
    </source>
</evidence>
<dbReference type="AlphaFoldDB" id="A0A0G0Z7S7"/>
<dbReference type="Gene3D" id="3.40.50.2000">
    <property type="entry name" value="Glycogen Phosphorylase B"/>
    <property type="match status" value="2"/>
</dbReference>
<organism evidence="3 4">
    <name type="scientific">Candidatus Azambacteria bacterium GW2011_GWB1_42_17</name>
    <dbReference type="NCBI Taxonomy" id="1618615"/>
    <lineage>
        <taxon>Bacteria</taxon>
        <taxon>Candidatus Azamiibacteriota</taxon>
    </lineage>
</organism>
<proteinExistence type="predicted"/>
<protein>
    <submittedName>
        <fullName evidence="3">ADP-heptose:LPS heptosyltransferase</fullName>
    </submittedName>
</protein>
<dbReference type="GO" id="GO:0009244">
    <property type="term" value="P:lipopolysaccharide core region biosynthetic process"/>
    <property type="evidence" value="ECO:0007669"/>
    <property type="project" value="TreeGrafter"/>
</dbReference>
<keyword evidence="1" id="KW-0328">Glycosyltransferase</keyword>
<dbReference type="PANTHER" id="PTHR30160">
    <property type="entry name" value="TETRAACYLDISACCHARIDE 4'-KINASE-RELATED"/>
    <property type="match status" value="1"/>
</dbReference>
<dbReference type="GO" id="GO:0008713">
    <property type="term" value="F:ADP-heptose-lipopolysaccharide heptosyltransferase activity"/>
    <property type="evidence" value="ECO:0007669"/>
    <property type="project" value="TreeGrafter"/>
</dbReference>
<evidence type="ECO:0000256" key="1">
    <source>
        <dbReference type="ARBA" id="ARBA00022676"/>
    </source>
</evidence>
<accession>A0A0G0Z7S7</accession>
<gene>
    <name evidence="3" type="ORF">UV07_C0003G0027</name>
</gene>
<dbReference type="SUPFAM" id="SSF53756">
    <property type="entry name" value="UDP-Glycosyltransferase/glycogen phosphorylase"/>
    <property type="match status" value="1"/>
</dbReference>